<dbReference type="Pfam" id="PF04309">
    <property type="entry name" value="G3P_antiterm"/>
    <property type="match status" value="1"/>
</dbReference>
<dbReference type="PANTHER" id="PTHR35787">
    <property type="entry name" value="GLYCEROL UPTAKE OPERON ANTITERMINATOR REGULATORY PROTEIN"/>
    <property type="match status" value="1"/>
</dbReference>
<protein>
    <submittedName>
        <fullName evidence="1">Glycerol-3-phosphate responsive antiterminator</fullName>
    </submittedName>
</protein>
<organism evidence="1 2">
    <name type="scientific">Tissierella simiarum</name>
    <dbReference type="NCBI Taxonomy" id="2841534"/>
    <lineage>
        <taxon>Bacteria</taxon>
        <taxon>Bacillati</taxon>
        <taxon>Bacillota</taxon>
        <taxon>Tissierellia</taxon>
        <taxon>Tissierellales</taxon>
        <taxon>Tissierellaceae</taxon>
        <taxon>Tissierella</taxon>
    </lineage>
</organism>
<accession>A0ABS6EB37</accession>
<comment type="caution">
    <text evidence="1">The sequence shown here is derived from an EMBL/GenBank/DDBJ whole genome shotgun (WGS) entry which is preliminary data.</text>
</comment>
<sequence>MKNEFNDFTIIPSIRQLKDLDDFLQTSLPIVLLSEVHIGNLGVLAKKCKKHNKKVFVNVDLIGGFSSDKMGIKLLKTLYNVDGVMSSNIMVLSMCKSVGLFTIQRFFLMDSRAFDSSLKSLKSSQADAIELLPSPLAPKFLDRIMENKKLPILAGGFVEDLDSVEMFKKLGFSGVTTSCKEVWLKQ</sequence>
<evidence type="ECO:0000313" key="2">
    <source>
        <dbReference type="Proteomes" id="UP000749471"/>
    </source>
</evidence>
<dbReference type="EMBL" id="JAHLPM010000026">
    <property type="protein sequence ID" value="MBU5440147.1"/>
    <property type="molecule type" value="Genomic_DNA"/>
</dbReference>
<name>A0ABS6EB37_9FIRM</name>
<dbReference type="PIRSF" id="PIRSF016897">
    <property type="entry name" value="GlpP"/>
    <property type="match status" value="1"/>
</dbReference>
<gene>
    <name evidence="1" type="ORF">KQI42_19320</name>
</gene>
<evidence type="ECO:0000313" key="1">
    <source>
        <dbReference type="EMBL" id="MBU5440147.1"/>
    </source>
</evidence>
<dbReference type="RefSeq" id="WP_216522150.1">
    <property type="nucleotide sequence ID" value="NZ_JAHLPM010000026.1"/>
</dbReference>
<proteinExistence type="predicted"/>
<dbReference type="InterPro" id="IPR006699">
    <property type="entry name" value="GlpP"/>
</dbReference>
<dbReference type="Proteomes" id="UP000749471">
    <property type="component" value="Unassembled WGS sequence"/>
</dbReference>
<keyword evidence="2" id="KW-1185">Reference proteome</keyword>
<reference evidence="1 2" key="1">
    <citation type="submission" date="2021-06" db="EMBL/GenBank/DDBJ databases">
        <authorList>
            <person name="Sun Q."/>
            <person name="Li D."/>
        </authorList>
    </citation>
    <scope>NUCLEOTIDE SEQUENCE [LARGE SCALE GENOMIC DNA]</scope>
    <source>
        <strain evidence="1 2">MSJ-40</strain>
    </source>
</reference>
<dbReference type="PANTHER" id="PTHR35787:SF1">
    <property type="entry name" value="GLYCEROL UPTAKE OPERON ANTITERMINATOR REGULATORY PROTEIN"/>
    <property type="match status" value="1"/>
</dbReference>